<organism evidence="2 3">
    <name type="scientific">Steinernema carpocapsae</name>
    <name type="common">Entomopathogenic nematode</name>
    <dbReference type="NCBI Taxonomy" id="34508"/>
    <lineage>
        <taxon>Eukaryota</taxon>
        <taxon>Metazoa</taxon>
        <taxon>Ecdysozoa</taxon>
        <taxon>Nematoda</taxon>
        <taxon>Chromadorea</taxon>
        <taxon>Rhabditida</taxon>
        <taxon>Tylenchina</taxon>
        <taxon>Panagrolaimomorpha</taxon>
        <taxon>Strongyloidoidea</taxon>
        <taxon>Steinernematidae</taxon>
        <taxon>Steinernema</taxon>
    </lineage>
</organism>
<feature type="region of interest" description="Disordered" evidence="1">
    <location>
        <begin position="375"/>
        <end position="435"/>
    </location>
</feature>
<evidence type="ECO:0000256" key="1">
    <source>
        <dbReference type="SAM" id="MobiDB-lite"/>
    </source>
</evidence>
<sequence>MTQSEDGSTSTHSRVSSGYSDGYQDSEAESRGVPSTTTDLSLWELSSDCSSVAANEVDQKKECLDDERSKILFLLDEIDYFLDNNQSLLKSSIIESAACENALVALHSKAKKGEQDRRISDKEDKIDQDAQIAPVEDRKSPFSDRSESRQTGGCDKMGSTLELSSSLRESSCCSACSGCESVSARLSRASYLNASIQHTVGVPTMSFTFSGTSLGVSKRPAQQASLKLSITPSKVSPEPSKAVSPGTQTVVELCPTQISMGSDPLLVPQNSLATMYLPDESTYYEASMMPSSPLSTSLYEHIPINETQQVQKGTVKGTVYGKHLKELGFEEETQLTQIPPVVFRFASGSYVDTCYELKALQNDANQLSLKTAIGATSSSDSSSGDTETSTSGSTTDSSSYETSSGSSYETTTESSTSSVSVSGSVSTASLPSTVG</sequence>
<proteinExistence type="predicted"/>
<dbReference type="AlphaFoldDB" id="A0A4V5ZZ71"/>
<keyword evidence="3" id="KW-1185">Reference proteome</keyword>
<feature type="compositionally biased region" description="Basic and acidic residues" evidence="1">
    <location>
        <begin position="113"/>
        <end position="128"/>
    </location>
</feature>
<name>A0A4V5ZZ71_STECR</name>
<gene>
    <name evidence="2" type="ORF">L596_022892</name>
</gene>
<feature type="compositionally biased region" description="Low complexity" evidence="1">
    <location>
        <begin position="376"/>
        <end position="427"/>
    </location>
</feature>
<feature type="compositionally biased region" description="Basic and acidic residues" evidence="1">
    <location>
        <begin position="135"/>
        <end position="148"/>
    </location>
</feature>
<feature type="region of interest" description="Disordered" evidence="1">
    <location>
        <begin position="1"/>
        <end position="37"/>
    </location>
</feature>
<protein>
    <submittedName>
        <fullName evidence="2">Uncharacterized protein</fullName>
    </submittedName>
</protein>
<evidence type="ECO:0000313" key="3">
    <source>
        <dbReference type="Proteomes" id="UP000298663"/>
    </source>
</evidence>
<dbReference type="EMBL" id="AZBU02000008">
    <property type="protein sequence ID" value="TKR66625.1"/>
    <property type="molecule type" value="Genomic_DNA"/>
</dbReference>
<feature type="compositionally biased region" description="Polar residues" evidence="1">
    <location>
        <begin position="1"/>
        <end position="19"/>
    </location>
</feature>
<reference evidence="2 3" key="2">
    <citation type="journal article" date="2019" name="G3 (Bethesda)">
        <title>Hybrid Assembly of the Genome of the Entomopathogenic Nematode Steinernema carpocapsae Identifies the X-Chromosome.</title>
        <authorList>
            <person name="Serra L."/>
            <person name="Macchietto M."/>
            <person name="Macias-Munoz A."/>
            <person name="McGill C.J."/>
            <person name="Rodriguez I.M."/>
            <person name="Rodriguez B."/>
            <person name="Murad R."/>
            <person name="Mortazavi A."/>
        </authorList>
    </citation>
    <scope>NUCLEOTIDE SEQUENCE [LARGE SCALE GENOMIC DNA]</scope>
    <source>
        <strain evidence="2 3">ALL</strain>
    </source>
</reference>
<evidence type="ECO:0000313" key="2">
    <source>
        <dbReference type="EMBL" id="TKR66625.1"/>
    </source>
</evidence>
<accession>A0A4V5ZZ71</accession>
<feature type="region of interest" description="Disordered" evidence="1">
    <location>
        <begin position="113"/>
        <end position="158"/>
    </location>
</feature>
<dbReference type="Proteomes" id="UP000298663">
    <property type="component" value="Unassembled WGS sequence"/>
</dbReference>
<comment type="caution">
    <text evidence="2">The sequence shown here is derived from an EMBL/GenBank/DDBJ whole genome shotgun (WGS) entry which is preliminary data.</text>
</comment>
<reference evidence="2 3" key="1">
    <citation type="journal article" date="2015" name="Genome Biol.">
        <title>Comparative genomics of Steinernema reveals deeply conserved gene regulatory networks.</title>
        <authorList>
            <person name="Dillman A.R."/>
            <person name="Macchietto M."/>
            <person name="Porter C.F."/>
            <person name="Rogers A."/>
            <person name="Williams B."/>
            <person name="Antoshechkin I."/>
            <person name="Lee M.M."/>
            <person name="Goodwin Z."/>
            <person name="Lu X."/>
            <person name="Lewis E.E."/>
            <person name="Goodrich-Blair H."/>
            <person name="Stock S.P."/>
            <person name="Adams B.J."/>
            <person name="Sternberg P.W."/>
            <person name="Mortazavi A."/>
        </authorList>
    </citation>
    <scope>NUCLEOTIDE SEQUENCE [LARGE SCALE GENOMIC DNA]</scope>
    <source>
        <strain evidence="2 3">ALL</strain>
    </source>
</reference>